<dbReference type="InterPro" id="IPR014721">
    <property type="entry name" value="Ribsml_uS5_D2-typ_fold_subgr"/>
</dbReference>
<dbReference type="GO" id="GO:0006508">
    <property type="term" value="P:proteolysis"/>
    <property type="evidence" value="ECO:0007669"/>
    <property type="project" value="UniProtKB-KW"/>
</dbReference>
<organism evidence="4 5">
    <name type="scientific">Streptococcus ferus</name>
    <dbReference type="NCBI Taxonomy" id="1345"/>
    <lineage>
        <taxon>Bacteria</taxon>
        <taxon>Bacillati</taxon>
        <taxon>Bacillota</taxon>
        <taxon>Bacilli</taxon>
        <taxon>Lactobacillales</taxon>
        <taxon>Streptococcaceae</taxon>
        <taxon>Streptococcus</taxon>
    </lineage>
</organism>
<dbReference type="STRING" id="1123303.GCA_000372425_00019"/>
<dbReference type="KEGG" id="sfer:NCTC12278_00484"/>
<evidence type="ECO:0000256" key="2">
    <source>
        <dbReference type="SAM" id="Phobius"/>
    </source>
</evidence>
<reference evidence="4 5" key="1">
    <citation type="submission" date="2018-06" db="EMBL/GenBank/DDBJ databases">
        <authorList>
            <consortium name="Pathogen Informatics"/>
            <person name="Doyle S."/>
        </authorList>
    </citation>
    <scope>NUCLEOTIDE SEQUENCE [LARGE SCALE GENOMIC DNA]</scope>
    <source>
        <strain evidence="4 5">NCTC12278</strain>
    </source>
</reference>
<dbReference type="InterPro" id="IPR027065">
    <property type="entry name" value="Lon_Prtase"/>
</dbReference>
<dbReference type="GO" id="GO:0005524">
    <property type="term" value="F:ATP binding"/>
    <property type="evidence" value="ECO:0007669"/>
    <property type="project" value="InterPro"/>
</dbReference>
<feature type="active site" evidence="1">
    <location>
        <position position="248"/>
    </location>
</feature>
<dbReference type="GO" id="GO:0030163">
    <property type="term" value="P:protein catabolic process"/>
    <property type="evidence" value="ECO:0007669"/>
    <property type="project" value="InterPro"/>
</dbReference>
<dbReference type="Pfam" id="PF13180">
    <property type="entry name" value="PDZ_2"/>
    <property type="match status" value="1"/>
</dbReference>
<dbReference type="InterPro" id="IPR008269">
    <property type="entry name" value="Lon_proteolytic"/>
</dbReference>
<feature type="active site" evidence="1">
    <location>
        <position position="293"/>
    </location>
</feature>
<dbReference type="InterPro" id="IPR020568">
    <property type="entry name" value="Ribosomal_Su5_D2-typ_SF"/>
</dbReference>
<feature type="domain" description="Lon proteolytic" evidence="3">
    <location>
        <begin position="244"/>
        <end position="359"/>
    </location>
</feature>
<dbReference type="Pfam" id="PF05362">
    <property type="entry name" value="Lon_C"/>
    <property type="match status" value="1"/>
</dbReference>
<dbReference type="GO" id="GO:0004176">
    <property type="term" value="F:ATP-dependent peptidase activity"/>
    <property type="evidence" value="ECO:0007669"/>
    <property type="project" value="UniProtKB-UniRule"/>
</dbReference>
<keyword evidence="1" id="KW-0645">Protease</keyword>
<evidence type="ECO:0000256" key="1">
    <source>
        <dbReference type="PROSITE-ProRule" id="PRU01122"/>
    </source>
</evidence>
<dbReference type="EMBL" id="LS483343">
    <property type="protein sequence ID" value="SQF39623.1"/>
    <property type="molecule type" value="Genomic_DNA"/>
</dbReference>
<name>A0A2X3W773_9STRE</name>
<dbReference type="AlphaFoldDB" id="A0A2X3W773"/>
<dbReference type="InterPro" id="IPR001478">
    <property type="entry name" value="PDZ"/>
</dbReference>
<evidence type="ECO:0000259" key="3">
    <source>
        <dbReference type="PROSITE" id="PS51786"/>
    </source>
</evidence>
<accession>A0A2X3W773</accession>
<gene>
    <name evidence="4" type="primary">ylbL</name>
    <name evidence="4" type="ORF">NCTC12278_00484</name>
</gene>
<keyword evidence="2" id="KW-0472">Membrane</keyword>
<sequence>MYQKPSSKKWRKSLKTIQKFKWWLLGLLGFVLISVGFFYPLPYYMEAPGGAYDVASVLSVNDQQAPKKGSYHFVAVSVTRATPAMLLYAWATPFTEISSAEETTGGSSDADFIRINQFYMETSQNTAVYQALKLAGKKTDFQFKGVYVLDVTKKSSFKGILNIADTVTAVNDKQFASSKELIAYVSSMSLGSKVKVTYTSAGKEKSATGKIIKLSNGKNGIGIGLVDHTEIVTDENIKFSTQGVGGPSAGLMFTLDIYDQLIDEDLLKGRTVAGTGTISEDGKVGDVGGVRLKVAAADKIGASIFFVPNNPVDKAAKKAEPDAITNYAEAKKAAKQLGSKMTIVPVKNVQEAIDYLKNHSS</sequence>
<dbReference type="SUPFAM" id="SSF54211">
    <property type="entry name" value="Ribosomal protein S5 domain 2-like"/>
    <property type="match status" value="1"/>
</dbReference>
<comment type="similarity">
    <text evidence="1">Belongs to the peptidase S16 family.</text>
</comment>
<keyword evidence="1 4" id="KW-0378">Hydrolase</keyword>
<proteinExistence type="inferred from homology"/>
<comment type="catalytic activity">
    <reaction evidence="1">
        <text>Hydrolysis of proteins in presence of ATP.</text>
        <dbReference type="EC" id="3.4.21.53"/>
    </reaction>
</comment>
<keyword evidence="5" id="KW-1185">Reference proteome</keyword>
<dbReference type="NCBIfam" id="NF041438">
    <property type="entry name" value="SepM_fam_S16"/>
    <property type="match status" value="1"/>
</dbReference>
<dbReference type="GO" id="GO:0004252">
    <property type="term" value="F:serine-type endopeptidase activity"/>
    <property type="evidence" value="ECO:0007669"/>
    <property type="project" value="UniProtKB-UniRule"/>
</dbReference>
<keyword evidence="2" id="KW-0812">Transmembrane</keyword>
<dbReference type="Proteomes" id="UP000249495">
    <property type="component" value="Chromosome 1"/>
</dbReference>
<feature type="transmembrane region" description="Helical" evidence="2">
    <location>
        <begin position="20"/>
        <end position="39"/>
    </location>
</feature>
<dbReference type="EC" id="3.4.21.53" evidence="1"/>
<evidence type="ECO:0000313" key="5">
    <source>
        <dbReference type="Proteomes" id="UP000249495"/>
    </source>
</evidence>
<keyword evidence="2" id="KW-1133">Transmembrane helix</keyword>
<dbReference type="PANTHER" id="PTHR10046">
    <property type="entry name" value="ATP DEPENDENT LON PROTEASE FAMILY MEMBER"/>
    <property type="match status" value="1"/>
</dbReference>
<protein>
    <recommendedName>
        <fullName evidence="1">endopeptidase La</fullName>
        <ecNumber evidence="1">3.4.21.53</ecNumber>
    </recommendedName>
</protein>
<dbReference type="PROSITE" id="PS51786">
    <property type="entry name" value="LON_PROTEOLYTIC"/>
    <property type="match status" value="1"/>
</dbReference>
<keyword evidence="1" id="KW-0720">Serine protease</keyword>
<evidence type="ECO:0000313" key="4">
    <source>
        <dbReference type="EMBL" id="SQF39623.1"/>
    </source>
</evidence>
<dbReference type="Gene3D" id="3.30.230.10">
    <property type="match status" value="1"/>
</dbReference>